<dbReference type="Proteomes" id="UP000542776">
    <property type="component" value="Unassembled WGS sequence"/>
</dbReference>
<proteinExistence type="predicted"/>
<dbReference type="InterPro" id="IPR011102">
    <property type="entry name" value="Sig_transdc_His_kinase_HWE"/>
</dbReference>
<dbReference type="PANTHER" id="PTHR41523:SF7">
    <property type="entry name" value="HISTIDINE KINASE"/>
    <property type="match status" value="1"/>
</dbReference>
<gene>
    <name evidence="15" type="ORF">GGR04_002083</name>
</gene>
<dbReference type="InterPro" id="IPR013655">
    <property type="entry name" value="PAS_fold_3"/>
</dbReference>
<evidence type="ECO:0000256" key="8">
    <source>
        <dbReference type="ARBA" id="ARBA00022737"/>
    </source>
</evidence>
<evidence type="ECO:0000313" key="16">
    <source>
        <dbReference type="Proteomes" id="UP000542776"/>
    </source>
</evidence>
<keyword evidence="9" id="KW-0547">Nucleotide-binding</keyword>
<dbReference type="InterPro" id="IPR035965">
    <property type="entry name" value="PAS-like_dom_sf"/>
</dbReference>
<protein>
    <recommendedName>
        <fullName evidence="3">Blue-light-activated histidine kinase</fullName>
        <ecNumber evidence="2">2.7.13.3</ecNumber>
    </recommendedName>
</protein>
<comment type="catalytic activity">
    <reaction evidence="1">
        <text>ATP + protein L-histidine = ADP + protein N-phospho-L-histidine.</text>
        <dbReference type="EC" id="2.7.13.3"/>
    </reaction>
</comment>
<name>A0A7W6ECC3_9HYPH</name>
<reference evidence="15 16" key="1">
    <citation type="submission" date="2020-08" db="EMBL/GenBank/DDBJ databases">
        <title>Genomic Encyclopedia of Type Strains, Phase IV (KMG-IV): sequencing the most valuable type-strain genomes for metagenomic binning, comparative biology and taxonomic classification.</title>
        <authorList>
            <person name="Goeker M."/>
        </authorList>
    </citation>
    <scope>NUCLEOTIDE SEQUENCE [LARGE SCALE GENOMIC DNA]</scope>
    <source>
        <strain evidence="15 16">DSM 102238</strain>
    </source>
</reference>
<comment type="caution">
    <text evidence="15">The sequence shown here is derived from an EMBL/GenBank/DDBJ whole genome shotgun (WGS) entry which is preliminary data.</text>
</comment>
<dbReference type="PROSITE" id="PS50113">
    <property type="entry name" value="PAC"/>
    <property type="match status" value="1"/>
</dbReference>
<dbReference type="InterPro" id="IPR000014">
    <property type="entry name" value="PAS"/>
</dbReference>
<sequence length="763" mass="83819">MFSSIRRRPFHKIFTIAEPTALGSAFELGVEKERGTHERVRDRQGLRGRLDHRTGSSGAGYGGTPVRSLCRPFALHPSARVVRTSHARARPSLTVFPAAGANGGLSPRFRLEMRQGMTNGRVGSFHGLTSMGLDRVPACGPSLSNLNSVDAISVQSRIQALRRAGLLNQSGREQFQRLVELVRSTLGVPVAVISLIEEDHQFFAGHEGLPEPWSTFGRTPLSHSFCQHVVARTTPVTVIDARTDMFFCGNPAIEEIGVVAYAGVPLALDGGEVIGALAAIDTAPKLWTETDMAQLQRIAEIVMHEFAVRKSEIKWRTAFEEMQEAFGIGSAMRDGEHRLLDVVFEDVNPAFATLSRDRPASAGQGEMTHLFGDAGPAILARLDDVLREGTAKTFDVELPHHPGEWFELRVRRLEGDRVALLLMRVTERHRAAIDLAHAEERRRLAIETGDVGLWEIDLEAKRLRGDQRALSVLGLPDDEEVPLDRAFASLHDDDRAAFGRDLAEIARSSEDRLELQYRVAADGRERWLLAKGRILRDAMGTPVSVVGAVRDVTDRIEADLSRQMVASELSHRLKNNLAVVQSIVTQTLRTSPDLETARKSLSGRIQALSKAHDILLTGTVETASIRQIVESALLLHDERLVRCRIVGEDFHIDDKTTLSLALILNELATNAGKYGAFRAEDGLVHLEWERIGAGDAQELRMEWREEGGPPVVPPSRTGFGSRLIRMGLSSAVGSLATLDYEPTGLRCVLVTPLSREAAIGEDG</sequence>
<dbReference type="Gene3D" id="3.30.450.40">
    <property type="match status" value="1"/>
</dbReference>
<dbReference type="SUPFAM" id="SSF55785">
    <property type="entry name" value="PYP-like sensor domain (PAS domain)"/>
    <property type="match status" value="1"/>
</dbReference>
<feature type="domain" description="PAC" evidence="14">
    <location>
        <begin position="511"/>
        <end position="564"/>
    </location>
</feature>
<keyword evidence="5" id="KW-0285">Flavoprotein</keyword>
<dbReference type="InterPro" id="IPR029016">
    <property type="entry name" value="GAF-like_dom_sf"/>
</dbReference>
<feature type="compositionally biased region" description="Basic and acidic residues" evidence="13">
    <location>
        <begin position="33"/>
        <end position="54"/>
    </location>
</feature>
<evidence type="ECO:0000256" key="3">
    <source>
        <dbReference type="ARBA" id="ARBA00021740"/>
    </source>
</evidence>
<dbReference type="SUPFAM" id="SSF55781">
    <property type="entry name" value="GAF domain-like"/>
    <property type="match status" value="1"/>
</dbReference>
<evidence type="ECO:0000256" key="10">
    <source>
        <dbReference type="ARBA" id="ARBA00022777"/>
    </source>
</evidence>
<dbReference type="EMBL" id="JACIEK010000004">
    <property type="protein sequence ID" value="MBB3998244.1"/>
    <property type="molecule type" value="Genomic_DNA"/>
</dbReference>
<dbReference type="InterPro" id="IPR003018">
    <property type="entry name" value="GAF"/>
</dbReference>
<dbReference type="NCBIfam" id="TIGR00229">
    <property type="entry name" value="sensory_box"/>
    <property type="match status" value="1"/>
</dbReference>
<dbReference type="Gene3D" id="3.30.450.20">
    <property type="entry name" value="PAS domain"/>
    <property type="match status" value="2"/>
</dbReference>
<dbReference type="PANTHER" id="PTHR41523">
    <property type="entry name" value="TWO-COMPONENT SYSTEM SENSOR PROTEIN"/>
    <property type="match status" value="1"/>
</dbReference>
<dbReference type="EC" id="2.7.13.3" evidence="2"/>
<dbReference type="InterPro" id="IPR000700">
    <property type="entry name" value="PAS-assoc_C"/>
</dbReference>
<keyword evidence="6" id="KW-0288">FMN</keyword>
<dbReference type="Gene3D" id="2.10.70.100">
    <property type="match status" value="1"/>
</dbReference>
<dbReference type="Gene3D" id="3.30.565.10">
    <property type="entry name" value="Histidine kinase-like ATPase, C-terminal domain"/>
    <property type="match status" value="1"/>
</dbReference>
<dbReference type="SMART" id="SM00911">
    <property type="entry name" value="HWE_HK"/>
    <property type="match status" value="1"/>
</dbReference>
<evidence type="ECO:0000313" key="15">
    <source>
        <dbReference type="EMBL" id="MBB3998244.1"/>
    </source>
</evidence>
<dbReference type="Pfam" id="PF07536">
    <property type="entry name" value="HWE_HK"/>
    <property type="match status" value="1"/>
</dbReference>
<dbReference type="Pfam" id="PF01590">
    <property type="entry name" value="GAF"/>
    <property type="match status" value="1"/>
</dbReference>
<evidence type="ECO:0000256" key="9">
    <source>
        <dbReference type="ARBA" id="ARBA00022741"/>
    </source>
</evidence>
<evidence type="ECO:0000256" key="11">
    <source>
        <dbReference type="ARBA" id="ARBA00022840"/>
    </source>
</evidence>
<dbReference type="Pfam" id="PF08447">
    <property type="entry name" value="PAS_3"/>
    <property type="match status" value="1"/>
</dbReference>
<dbReference type="InterPro" id="IPR036890">
    <property type="entry name" value="HATPase_C_sf"/>
</dbReference>
<keyword evidence="16" id="KW-1185">Reference proteome</keyword>
<feature type="region of interest" description="Disordered" evidence="13">
    <location>
        <begin position="33"/>
        <end position="63"/>
    </location>
</feature>
<evidence type="ECO:0000256" key="13">
    <source>
        <dbReference type="SAM" id="MobiDB-lite"/>
    </source>
</evidence>
<dbReference type="SMART" id="SM00065">
    <property type="entry name" value="GAF"/>
    <property type="match status" value="1"/>
</dbReference>
<dbReference type="RefSeq" id="WP_210291742.1">
    <property type="nucleotide sequence ID" value="NZ_JACIEK010000004.1"/>
</dbReference>
<organism evidence="15 16">
    <name type="scientific">Aureimonas pseudogalii</name>
    <dbReference type="NCBI Taxonomy" id="1744844"/>
    <lineage>
        <taxon>Bacteria</taxon>
        <taxon>Pseudomonadati</taxon>
        <taxon>Pseudomonadota</taxon>
        <taxon>Alphaproteobacteria</taxon>
        <taxon>Hyphomicrobiales</taxon>
        <taxon>Aurantimonadaceae</taxon>
        <taxon>Aureimonas</taxon>
    </lineage>
</organism>
<keyword evidence="7" id="KW-0808">Transferase</keyword>
<keyword evidence="4" id="KW-0597">Phosphoprotein</keyword>
<evidence type="ECO:0000256" key="5">
    <source>
        <dbReference type="ARBA" id="ARBA00022630"/>
    </source>
</evidence>
<keyword evidence="12" id="KW-0843">Virulence</keyword>
<dbReference type="AlphaFoldDB" id="A0A7W6ECC3"/>
<evidence type="ECO:0000256" key="7">
    <source>
        <dbReference type="ARBA" id="ARBA00022679"/>
    </source>
</evidence>
<evidence type="ECO:0000256" key="4">
    <source>
        <dbReference type="ARBA" id="ARBA00022553"/>
    </source>
</evidence>
<evidence type="ECO:0000259" key="14">
    <source>
        <dbReference type="PROSITE" id="PS50113"/>
    </source>
</evidence>
<evidence type="ECO:0000256" key="2">
    <source>
        <dbReference type="ARBA" id="ARBA00012438"/>
    </source>
</evidence>
<keyword evidence="8" id="KW-0677">Repeat</keyword>
<evidence type="ECO:0000256" key="12">
    <source>
        <dbReference type="ARBA" id="ARBA00023026"/>
    </source>
</evidence>
<dbReference type="GO" id="GO:0005524">
    <property type="term" value="F:ATP binding"/>
    <property type="evidence" value="ECO:0007669"/>
    <property type="project" value="UniProtKB-KW"/>
</dbReference>
<evidence type="ECO:0000256" key="1">
    <source>
        <dbReference type="ARBA" id="ARBA00000085"/>
    </source>
</evidence>
<keyword evidence="10" id="KW-0418">Kinase</keyword>
<evidence type="ECO:0000256" key="6">
    <source>
        <dbReference type="ARBA" id="ARBA00022643"/>
    </source>
</evidence>
<accession>A0A7W6ECC3</accession>
<dbReference type="GO" id="GO:0004673">
    <property type="term" value="F:protein histidine kinase activity"/>
    <property type="evidence" value="ECO:0007669"/>
    <property type="project" value="UniProtKB-EC"/>
</dbReference>
<keyword evidence="11" id="KW-0067">ATP-binding</keyword>